<evidence type="ECO:0000256" key="10">
    <source>
        <dbReference type="SAM" id="Phobius"/>
    </source>
</evidence>
<dbReference type="SUPFAM" id="SSF63829">
    <property type="entry name" value="Calcium-dependent phosphotriesterase"/>
    <property type="match status" value="1"/>
</dbReference>
<dbReference type="SMART" id="SM00448">
    <property type="entry name" value="REC"/>
    <property type="match status" value="1"/>
</dbReference>
<dbReference type="InterPro" id="IPR036890">
    <property type="entry name" value="HATPase_C_sf"/>
</dbReference>
<feature type="region of interest" description="Disordered" evidence="9">
    <location>
        <begin position="1055"/>
        <end position="1075"/>
    </location>
</feature>
<dbReference type="FunFam" id="1.10.287.130:FF:000045">
    <property type="entry name" value="Two-component system sensor histidine kinase/response regulator"/>
    <property type="match status" value="1"/>
</dbReference>
<dbReference type="EC" id="2.7.13.3" evidence="2"/>
<dbReference type="Pfam" id="PF07494">
    <property type="entry name" value="Reg_prop"/>
    <property type="match status" value="6"/>
</dbReference>
<dbReference type="SUPFAM" id="SSF47384">
    <property type="entry name" value="Homodimeric domain of signal transducing histidine kinase"/>
    <property type="match status" value="1"/>
</dbReference>
<dbReference type="FunFam" id="2.60.40.10:FF:000791">
    <property type="entry name" value="Two-component system sensor histidine kinase/response regulator"/>
    <property type="match status" value="1"/>
</dbReference>
<dbReference type="Gene3D" id="3.40.50.2300">
    <property type="match status" value="1"/>
</dbReference>
<keyword evidence="8" id="KW-0175">Coiled coil</keyword>
<reference evidence="14 15" key="1">
    <citation type="submission" date="2018-10" db="EMBL/GenBank/DDBJ databases">
        <title>Draft Genome Sequence of Bacteroides sp. KCTC 15687.</title>
        <authorList>
            <person name="Yu S.Y."/>
            <person name="Kim J.S."/>
            <person name="Oh B.S."/>
            <person name="Park S.H."/>
            <person name="Kang S.W."/>
            <person name="Park J.E."/>
            <person name="Choi S.H."/>
            <person name="Han K.I."/>
            <person name="Lee K.C."/>
            <person name="Eom M.K."/>
            <person name="Suh M.K."/>
            <person name="Lee D.H."/>
            <person name="Yoon H."/>
            <person name="Kim B."/>
            <person name="Yang S.J."/>
            <person name="Lee J.S."/>
            <person name="Lee J.H."/>
        </authorList>
    </citation>
    <scope>NUCLEOTIDE SEQUENCE [LARGE SCALE GENOMIC DNA]</scope>
    <source>
        <strain evidence="14 15">KCTC 15687</strain>
    </source>
</reference>
<keyword evidence="3 7" id="KW-0597">Phosphoprotein</keyword>
<dbReference type="InterPro" id="IPR005467">
    <property type="entry name" value="His_kinase_dom"/>
</dbReference>
<dbReference type="InterPro" id="IPR011123">
    <property type="entry name" value="Y_Y_Y"/>
</dbReference>
<evidence type="ECO:0000259" key="13">
    <source>
        <dbReference type="PROSITE" id="PS50110"/>
    </source>
</evidence>
<feature type="domain" description="Histidine kinase" evidence="12">
    <location>
        <begin position="835"/>
        <end position="1050"/>
    </location>
</feature>
<dbReference type="Pfam" id="PF07495">
    <property type="entry name" value="Y_Y_Y"/>
    <property type="match status" value="1"/>
</dbReference>
<dbReference type="SUPFAM" id="SSF46689">
    <property type="entry name" value="Homeodomain-like"/>
    <property type="match status" value="1"/>
</dbReference>
<dbReference type="InterPro" id="IPR015943">
    <property type="entry name" value="WD40/YVTN_repeat-like_dom_sf"/>
</dbReference>
<dbReference type="SMART" id="SM00388">
    <property type="entry name" value="HisKA"/>
    <property type="match status" value="1"/>
</dbReference>
<dbReference type="CDD" id="cd00075">
    <property type="entry name" value="HATPase"/>
    <property type="match status" value="1"/>
</dbReference>
<dbReference type="Pfam" id="PF00512">
    <property type="entry name" value="HisKA"/>
    <property type="match status" value="1"/>
</dbReference>
<evidence type="ECO:0000256" key="8">
    <source>
        <dbReference type="SAM" id="Coils"/>
    </source>
</evidence>
<protein>
    <recommendedName>
        <fullName evidence="2">histidine kinase</fullName>
        <ecNumber evidence="2">2.7.13.3</ecNumber>
    </recommendedName>
</protein>
<dbReference type="InterPro" id="IPR001789">
    <property type="entry name" value="Sig_transdc_resp-reg_receiver"/>
</dbReference>
<dbReference type="Gene3D" id="3.30.565.10">
    <property type="entry name" value="Histidine kinase-like ATPase, C-terminal domain"/>
    <property type="match status" value="1"/>
</dbReference>
<dbReference type="CDD" id="cd00082">
    <property type="entry name" value="HisKA"/>
    <property type="match status" value="1"/>
</dbReference>
<feature type="modified residue" description="4-aspartylphosphate" evidence="7">
    <location>
        <position position="1131"/>
    </location>
</feature>
<dbReference type="Pfam" id="PF00072">
    <property type="entry name" value="Response_reg"/>
    <property type="match status" value="1"/>
</dbReference>
<dbReference type="PROSITE" id="PS00041">
    <property type="entry name" value="HTH_ARAC_FAMILY_1"/>
    <property type="match status" value="1"/>
</dbReference>
<dbReference type="Gene3D" id="1.10.287.130">
    <property type="match status" value="1"/>
</dbReference>
<dbReference type="InterPro" id="IPR018062">
    <property type="entry name" value="HTH_AraC-typ_CS"/>
</dbReference>
<dbReference type="InterPro" id="IPR036097">
    <property type="entry name" value="HisK_dim/P_sf"/>
</dbReference>
<dbReference type="GO" id="GO:0043565">
    <property type="term" value="F:sequence-specific DNA binding"/>
    <property type="evidence" value="ECO:0007669"/>
    <property type="project" value="InterPro"/>
</dbReference>
<dbReference type="PANTHER" id="PTHR43547:SF2">
    <property type="entry name" value="HYBRID SIGNAL TRANSDUCTION HISTIDINE KINASE C"/>
    <property type="match status" value="1"/>
</dbReference>
<dbReference type="InterPro" id="IPR018060">
    <property type="entry name" value="HTH_AraC"/>
</dbReference>
<dbReference type="SUPFAM" id="SSF52172">
    <property type="entry name" value="CheY-like"/>
    <property type="match status" value="1"/>
</dbReference>
<evidence type="ECO:0000259" key="11">
    <source>
        <dbReference type="PROSITE" id="PS01124"/>
    </source>
</evidence>
<keyword evidence="14" id="KW-0808">Transferase</keyword>
<dbReference type="GO" id="GO:0000155">
    <property type="term" value="F:phosphorelay sensor kinase activity"/>
    <property type="evidence" value="ECO:0007669"/>
    <property type="project" value="InterPro"/>
</dbReference>
<comment type="caution">
    <text evidence="14">The sequence shown here is derived from an EMBL/GenBank/DDBJ whole genome shotgun (WGS) entry which is preliminary data.</text>
</comment>
<dbReference type="PANTHER" id="PTHR43547">
    <property type="entry name" value="TWO-COMPONENT HISTIDINE KINASE"/>
    <property type="match status" value="1"/>
</dbReference>
<keyword evidence="14" id="KW-0418">Kinase</keyword>
<dbReference type="InterPro" id="IPR013783">
    <property type="entry name" value="Ig-like_fold"/>
</dbReference>
<dbReference type="EMBL" id="BHWB01000014">
    <property type="protein sequence ID" value="GCB36739.1"/>
    <property type="molecule type" value="Genomic_DNA"/>
</dbReference>
<feature type="transmembrane region" description="Helical" evidence="10">
    <location>
        <begin position="781"/>
        <end position="802"/>
    </location>
</feature>
<evidence type="ECO:0000313" key="15">
    <source>
        <dbReference type="Proteomes" id="UP000288079"/>
    </source>
</evidence>
<dbReference type="InterPro" id="IPR009057">
    <property type="entry name" value="Homeodomain-like_sf"/>
</dbReference>
<dbReference type="InterPro" id="IPR011047">
    <property type="entry name" value="Quinoprotein_ADH-like_sf"/>
</dbReference>
<feature type="domain" description="HTH araC/xylS-type" evidence="11">
    <location>
        <begin position="1230"/>
        <end position="1329"/>
    </location>
</feature>
<dbReference type="FunFam" id="2.130.10.10:FF:000891">
    <property type="entry name" value="Two-component system sensor histidine kinase/response regulator, hybrid (One-component system)"/>
    <property type="match status" value="1"/>
</dbReference>
<feature type="domain" description="Response regulatory" evidence="13">
    <location>
        <begin position="1083"/>
        <end position="1198"/>
    </location>
</feature>
<evidence type="ECO:0000259" key="12">
    <source>
        <dbReference type="PROSITE" id="PS50109"/>
    </source>
</evidence>
<dbReference type="Proteomes" id="UP000288079">
    <property type="component" value="Unassembled WGS sequence"/>
</dbReference>
<keyword evidence="6" id="KW-0804">Transcription</keyword>
<dbReference type="Gene3D" id="2.60.40.10">
    <property type="entry name" value="Immunoglobulins"/>
    <property type="match status" value="1"/>
</dbReference>
<keyword evidence="4" id="KW-0805">Transcription regulation</keyword>
<evidence type="ECO:0000256" key="9">
    <source>
        <dbReference type="SAM" id="MobiDB-lite"/>
    </source>
</evidence>
<keyword evidence="5" id="KW-0238">DNA-binding</keyword>
<name>A0A401LYW9_9BACE</name>
<dbReference type="InterPro" id="IPR003594">
    <property type="entry name" value="HATPase_dom"/>
</dbReference>
<evidence type="ECO:0000313" key="14">
    <source>
        <dbReference type="EMBL" id="GCB36739.1"/>
    </source>
</evidence>
<gene>
    <name evidence="14" type="ORF">KGMB02408_36840</name>
</gene>
<dbReference type="PROSITE" id="PS01124">
    <property type="entry name" value="HTH_ARAC_FAMILY_2"/>
    <property type="match status" value="1"/>
</dbReference>
<dbReference type="PROSITE" id="PS50110">
    <property type="entry name" value="RESPONSE_REGULATORY"/>
    <property type="match status" value="1"/>
</dbReference>
<evidence type="ECO:0000256" key="5">
    <source>
        <dbReference type="ARBA" id="ARBA00023125"/>
    </source>
</evidence>
<evidence type="ECO:0000256" key="7">
    <source>
        <dbReference type="PROSITE-ProRule" id="PRU00169"/>
    </source>
</evidence>
<dbReference type="SUPFAM" id="SSF55874">
    <property type="entry name" value="ATPase domain of HSP90 chaperone/DNA topoisomerase II/histidine kinase"/>
    <property type="match status" value="1"/>
</dbReference>
<dbReference type="SUPFAM" id="SSF50998">
    <property type="entry name" value="Quinoprotein alcohol dehydrogenase-like"/>
    <property type="match status" value="1"/>
</dbReference>
<keyword evidence="10" id="KW-0812">Transmembrane</keyword>
<dbReference type="Gene3D" id="2.130.10.10">
    <property type="entry name" value="YVTN repeat-like/Quinoprotein amine dehydrogenase"/>
    <property type="match status" value="2"/>
</dbReference>
<dbReference type="FunFam" id="2.130.10.10:FF:000895">
    <property type="entry name" value="Two-component system sensor histidine kinase/response regulator"/>
    <property type="match status" value="1"/>
</dbReference>
<keyword evidence="15" id="KW-1185">Reference proteome</keyword>
<sequence length="1329" mass="152790">MKLTIKTMQRLRILVILILLSLMPLYSLAVLNEGQYAFRSLDINNGLSQNTVHAILQDKQGFMWFGTKDGLDRYDGISFRTFMKESGTLGNNFITSLYEDNLGQIWIGTDVGLYVYCPQMEKVRHFTLISNSNIDIDCTVNLITGDQKGGIWVVTQTRGIFYYNPQDSQLVNYQSDGSGTLNLKTSGQLYFDSDDVCWLDIRDGNLYYSKDKLKTLTPIFPEDSKVSFRDEYIYKLLPGPYNCMYVGTVFGLKEVNLTNKTIRTLLSKDELGGDIYIRELAFYSDDELWIGTESGLYIYNLHTAKIIHLQNVNGDPYSISDNAIYSILKDREGGMWIGTYFGGVNYYPRQYTYFDKVYPQKESNKMGKRVREFCAAHDGTLWIGTEDKGLFHYYPSTGKIEPFIHPDIYHNVHGLYLDGDYLWVGNFAKGLKRIDLRTYAVKHYDNIASDIFSICRITAGDLYLGTTIGLFRYNPDTERFKRVPELGWTFVYYIKEDKQGNLWLATYADGVYKKNVRTGGWEHFVHEEADSSTLPSNKVLSIFEDSQNQLWFTTQGGGFCRFVPSANTFVRYDGIGLPSNVIYRIEEDEKGLFWVSTNKGLVHFNPKNSSFKVYTVANGLLSNQFNYQSSYKDKNGRIYFGCINGFISFAPSSFIDNDFLPSVLITDFMLFNKKVVVGEKGSPLKQSITLSNHIELQSNQNSFSFRIAAISYQSPSMNTLLYRLEGYDSEWHTAGKGPITYSNLPYGTYMLRVKGANSDGVWNPDVRTLGIRILPPFYLSVWAYLIYILLILGTFFALFFYLRKRTIEKQRKEMEKFEQEKEQELYTTKIDFFTNVAHEIRTPLTLIKCPLENVLADRELSENVRMELEIMDQNVERLLNLINQLLDFRKAENKGFKLNPKEYNIGTIVHSVYKYFTTLAKQRGIKLEVEVPEEELLASVDKEALTKILSNLFANALKYARTYVYLHLSVDEKNEVFTISMSNDGNIVPIEMRENIFKAFVQYRDGKDIVSGTGIGLAMARYLAELHQGMLVMDRELDCNRFILSIPILHQTLPDDSEEQHKKPGYDDEDREVSDKDKREVASILVVEDNKDMLAFVFRQLSSLYHVLIAENGVEALDVLEQKSVDLIISDIMMPLMDGVELCKHLKQNLDYSHIPVILLTAKTNLESRIEGLEEGADAYIEKPFSMEYLRANVANLLSNRERLRRHFIEFPFIKADAMAQTKADEMFISKLNEYVLRHLDNTDLQIDDIADAMNMGRSNFYRKLKGILNMSPNEYLRLFRLKQAASILKEGTYGVVEVSYMVGFSTPSYFSSCFKKQFGVLPKDFISH</sequence>
<dbReference type="Gene3D" id="1.10.10.60">
    <property type="entry name" value="Homeodomain-like"/>
    <property type="match status" value="2"/>
</dbReference>
<evidence type="ECO:0000256" key="3">
    <source>
        <dbReference type="ARBA" id="ARBA00022553"/>
    </source>
</evidence>
<feature type="coiled-coil region" evidence="8">
    <location>
        <begin position="1163"/>
        <end position="1207"/>
    </location>
</feature>
<organism evidence="14 15">
    <name type="scientific">Bacteroides faecalis</name>
    <dbReference type="NCBI Taxonomy" id="2447885"/>
    <lineage>
        <taxon>Bacteria</taxon>
        <taxon>Pseudomonadati</taxon>
        <taxon>Bacteroidota</taxon>
        <taxon>Bacteroidia</taxon>
        <taxon>Bacteroidales</taxon>
        <taxon>Bacteroidaceae</taxon>
        <taxon>Bacteroides</taxon>
    </lineage>
</organism>
<keyword evidence="10" id="KW-0472">Membrane</keyword>
<comment type="catalytic activity">
    <reaction evidence="1">
        <text>ATP + protein L-histidine = ADP + protein N-phospho-L-histidine.</text>
        <dbReference type="EC" id="2.7.13.3"/>
    </reaction>
</comment>
<dbReference type="InterPro" id="IPR011110">
    <property type="entry name" value="Reg_prop"/>
</dbReference>
<dbReference type="InterPro" id="IPR011006">
    <property type="entry name" value="CheY-like_superfamily"/>
</dbReference>
<dbReference type="SMART" id="SM00342">
    <property type="entry name" value="HTH_ARAC"/>
    <property type="match status" value="1"/>
</dbReference>
<dbReference type="PROSITE" id="PS50109">
    <property type="entry name" value="HIS_KIN"/>
    <property type="match status" value="1"/>
</dbReference>
<proteinExistence type="predicted"/>
<dbReference type="GO" id="GO:0003700">
    <property type="term" value="F:DNA-binding transcription factor activity"/>
    <property type="evidence" value="ECO:0007669"/>
    <property type="project" value="InterPro"/>
</dbReference>
<dbReference type="Pfam" id="PF12833">
    <property type="entry name" value="HTH_18"/>
    <property type="match status" value="1"/>
</dbReference>
<dbReference type="Pfam" id="PF02518">
    <property type="entry name" value="HATPase_c"/>
    <property type="match status" value="1"/>
</dbReference>
<dbReference type="InterPro" id="IPR003661">
    <property type="entry name" value="HisK_dim/P_dom"/>
</dbReference>
<evidence type="ECO:0000256" key="6">
    <source>
        <dbReference type="ARBA" id="ARBA00023163"/>
    </source>
</evidence>
<dbReference type="FunFam" id="3.40.50.2300:FF:000138">
    <property type="entry name" value="Two-component system sensor histidine kinase/response regulator"/>
    <property type="match status" value="1"/>
</dbReference>
<evidence type="ECO:0000256" key="1">
    <source>
        <dbReference type="ARBA" id="ARBA00000085"/>
    </source>
</evidence>
<dbReference type="CDD" id="cd17574">
    <property type="entry name" value="REC_OmpR"/>
    <property type="match status" value="1"/>
</dbReference>
<dbReference type="SMART" id="SM00387">
    <property type="entry name" value="HATPase_c"/>
    <property type="match status" value="1"/>
</dbReference>
<evidence type="ECO:0000256" key="2">
    <source>
        <dbReference type="ARBA" id="ARBA00012438"/>
    </source>
</evidence>
<keyword evidence="10" id="KW-1133">Transmembrane helix</keyword>
<accession>A0A401LYW9</accession>
<evidence type="ECO:0000256" key="4">
    <source>
        <dbReference type="ARBA" id="ARBA00023015"/>
    </source>
</evidence>